<organism evidence="3 4">
    <name type="scientific">Angustibacter luteus</name>
    <dbReference type="NCBI Taxonomy" id="658456"/>
    <lineage>
        <taxon>Bacteria</taxon>
        <taxon>Bacillati</taxon>
        <taxon>Actinomycetota</taxon>
        <taxon>Actinomycetes</taxon>
        <taxon>Kineosporiales</taxon>
        <taxon>Kineosporiaceae</taxon>
    </lineage>
</organism>
<name>A0ABW1J937_9ACTN</name>
<evidence type="ECO:0000313" key="3">
    <source>
        <dbReference type="EMBL" id="MFC6005774.1"/>
    </source>
</evidence>
<dbReference type="InterPro" id="IPR019099">
    <property type="entry name" value="Uncharacterised_PGPGW_TM"/>
</dbReference>
<dbReference type="EMBL" id="JBHSRD010000002">
    <property type="protein sequence ID" value="MFC6005774.1"/>
    <property type="molecule type" value="Genomic_DNA"/>
</dbReference>
<reference evidence="4" key="1">
    <citation type="journal article" date="2019" name="Int. J. Syst. Evol. Microbiol.">
        <title>The Global Catalogue of Microorganisms (GCM) 10K type strain sequencing project: providing services to taxonomists for standard genome sequencing and annotation.</title>
        <authorList>
            <consortium name="The Broad Institute Genomics Platform"/>
            <consortium name="The Broad Institute Genome Sequencing Center for Infectious Disease"/>
            <person name="Wu L."/>
            <person name="Ma J."/>
        </authorList>
    </citation>
    <scope>NUCLEOTIDE SEQUENCE [LARGE SCALE GENOMIC DNA]</scope>
    <source>
        <strain evidence="4">KACC 14249</strain>
    </source>
</reference>
<gene>
    <name evidence="3" type="ORF">ACFQDO_01415</name>
</gene>
<dbReference type="Pfam" id="PF09656">
    <property type="entry name" value="PGPGW"/>
    <property type="match status" value="1"/>
</dbReference>
<feature type="transmembrane region" description="Helical" evidence="2">
    <location>
        <begin position="106"/>
        <end position="128"/>
    </location>
</feature>
<keyword evidence="2" id="KW-0812">Transmembrane</keyword>
<dbReference type="NCBIfam" id="TIGR02611">
    <property type="entry name" value="TIGR02611 family protein"/>
    <property type="match status" value="1"/>
</dbReference>
<keyword evidence="2" id="KW-1133">Transmembrane helix</keyword>
<feature type="compositionally biased region" description="Acidic residues" evidence="1">
    <location>
        <begin position="11"/>
        <end position="20"/>
    </location>
</feature>
<feature type="transmembrane region" description="Helical" evidence="2">
    <location>
        <begin position="39"/>
        <end position="59"/>
    </location>
</feature>
<dbReference type="InterPro" id="IPR013434">
    <property type="entry name" value="CHP02611"/>
</dbReference>
<feature type="region of interest" description="Disordered" evidence="1">
    <location>
        <begin position="1"/>
        <end position="20"/>
    </location>
</feature>
<dbReference type="RefSeq" id="WP_345716651.1">
    <property type="nucleotide sequence ID" value="NZ_BAABFP010000005.1"/>
</dbReference>
<proteinExistence type="predicted"/>
<evidence type="ECO:0000256" key="1">
    <source>
        <dbReference type="SAM" id="MobiDB-lite"/>
    </source>
</evidence>
<feature type="transmembrane region" description="Helical" evidence="2">
    <location>
        <begin position="65"/>
        <end position="83"/>
    </location>
</feature>
<evidence type="ECO:0000256" key="2">
    <source>
        <dbReference type="SAM" id="Phobius"/>
    </source>
</evidence>
<evidence type="ECO:0000313" key="4">
    <source>
        <dbReference type="Proteomes" id="UP001596189"/>
    </source>
</evidence>
<accession>A0ABW1J937</accession>
<sequence>MTTTGPTAGAEQDEQEPVERDDDWAWRARIRANRTSYRIYRAVVGVVGLAIVVAGIIAIPAPGPGWAIVFVGLAILASEFEKADRLLQFARRHVQRWTQWVGDQAWWVRVLLGLATLVLVLALFWTYFTLVGVPTWFPDPAEDVLHDVPGL</sequence>
<protein>
    <submittedName>
        <fullName evidence="3">TIGR02611 family protein</fullName>
    </submittedName>
</protein>
<keyword evidence="2" id="KW-0472">Membrane</keyword>
<keyword evidence="4" id="KW-1185">Reference proteome</keyword>
<dbReference type="Proteomes" id="UP001596189">
    <property type="component" value="Unassembled WGS sequence"/>
</dbReference>
<comment type="caution">
    <text evidence="3">The sequence shown here is derived from an EMBL/GenBank/DDBJ whole genome shotgun (WGS) entry which is preliminary data.</text>
</comment>